<feature type="domain" description="CAAX prenyl protease 2/Lysostaphin resistance protein A-like" evidence="2">
    <location>
        <begin position="117"/>
        <end position="204"/>
    </location>
</feature>
<reference evidence="3 4" key="1">
    <citation type="journal article" date="2012" name="J. Bacteriol.">
        <title>Complete genome sequence of strain 1860, a crenarchaeon of the genus pyrobaculum able to grow with various electron acceptors.</title>
        <authorList>
            <person name="Mardanov A.V."/>
            <person name="Gumerov V.M."/>
            <person name="Slobodkina G.B."/>
            <person name="Beletsky A.V."/>
            <person name="Bonch-Osmolovskaya E.A."/>
            <person name="Ravin N.V."/>
            <person name="Skryabin K.G."/>
        </authorList>
    </citation>
    <scope>NUCLEOTIDE SEQUENCE [LARGE SCALE GENOMIC DNA]</scope>
    <source>
        <strain evidence="3 4">1860</strain>
    </source>
</reference>
<keyword evidence="1" id="KW-0472">Membrane</keyword>
<feature type="transmembrane region" description="Helical" evidence="1">
    <location>
        <begin position="30"/>
        <end position="51"/>
    </location>
</feature>
<dbReference type="GO" id="GO:0080120">
    <property type="term" value="P:CAAX-box protein maturation"/>
    <property type="evidence" value="ECO:0007669"/>
    <property type="project" value="UniProtKB-ARBA"/>
</dbReference>
<dbReference type="AlphaFoldDB" id="G7VHM1"/>
<dbReference type="eggNOG" id="arCOG09309">
    <property type="taxonomic scope" value="Archaea"/>
</dbReference>
<feature type="transmembrane region" description="Helical" evidence="1">
    <location>
        <begin position="76"/>
        <end position="93"/>
    </location>
</feature>
<feature type="transmembrane region" description="Helical" evidence="1">
    <location>
        <begin position="113"/>
        <end position="134"/>
    </location>
</feature>
<sequence>MIGLLLAMGGYYLAALAVYAVVKPPADNPWYALIYTAVQLASFMALLYIVVKREGYGTWRGAFSSIYSGRLGPREAALAIALWVLVFTLWWPVNLLYSALGLQWGRWGYSTAGINAVPVAIWALGAAFFEEAFFRGYSISRLAPAVGNRWAALLTSAAFSAVHLRFGAALAGYMFLWGLVAAALYIVTKSTWACLLYHMVNNVVVDFFIYGR</sequence>
<accession>G7VHM1</accession>
<dbReference type="RefSeq" id="WP_014289137.1">
    <property type="nucleotide sequence ID" value="NC_016645.1"/>
</dbReference>
<keyword evidence="4" id="KW-1185">Reference proteome</keyword>
<keyword evidence="1" id="KW-0812">Transmembrane</keyword>
<dbReference type="GeneID" id="11596403"/>
<dbReference type="Proteomes" id="UP000005867">
    <property type="component" value="Chromosome"/>
</dbReference>
<dbReference type="Pfam" id="PF02517">
    <property type="entry name" value="Rce1-like"/>
    <property type="match status" value="1"/>
</dbReference>
<name>G7VHM1_9CREN</name>
<proteinExistence type="predicted"/>
<keyword evidence="1" id="KW-1133">Transmembrane helix</keyword>
<protein>
    <submittedName>
        <fullName evidence="3">Abortive infection protein</fullName>
    </submittedName>
</protein>
<dbReference type="BioCyc" id="PSP1104324:GJSN-1868-MONOMER"/>
<evidence type="ECO:0000313" key="4">
    <source>
        <dbReference type="Proteomes" id="UP000005867"/>
    </source>
</evidence>
<evidence type="ECO:0000256" key="1">
    <source>
        <dbReference type="SAM" id="Phobius"/>
    </source>
</evidence>
<organism evidence="3 4">
    <name type="scientific">Pyrobaculum ferrireducens</name>
    <dbReference type="NCBI Taxonomy" id="1104324"/>
    <lineage>
        <taxon>Archaea</taxon>
        <taxon>Thermoproteota</taxon>
        <taxon>Thermoprotei</taxon>
        <taxon>Thermoproteales</taxon>
        <taxon>Thermoproteaceae</taxon>
        <taxon>Pyrobaculum</taxon>
    </lineage>
</organism>
<evidence type="ECO:0000313" key="3">
    <source>
        <dbReference type="EMBL" id="AET33312.1"/>
    </source>
</evidence>
<dbReference type="HOGENOM" id="CLU_1451459_0_0_2"/>
<dbReference type="EMBL" id="CP003098">
    <property type="protein sequence ID" value="AET33312.1"/>
    <property type="molecule type" value="Genomic_DNA"/>
</dbReference>
<dbReference type="STRING" id="1104324.P186_1910"/>
<dbReference type="GO" id="GO:0004175">
    <property type="term" value="F:endopeptidase activity"/>
    <property type="evidence" value="ECO:0007669"/>
    <property type="project" value="UniProtKB-ARBA"/>
</dbReference>
<feature type="transmembrane region" description="Helical" evidence="1">
    <location>
        <begin position="170"/>
        <end position="187"/>
    </location>
</feature>
<gene>
    <name evidence="3" type="ORF">P186_1910</name>
</gene>
<dbReference type="KEGG" id="pyr:P186_1910"/>
<evidence type="ECO:0000259" key="2">
    <source>
        <dbReference type="Pfam" id="PF02517"/>
    </source>
</evidence>
<dbReference type="InterPro" id="IPR003675">
    <property type="entry name" value="Rce1/LyrA-like_dom"/>
</dbReference>